<proteinExistence type="predicted"/>
<evidence type="ECO:0000313" key="2">
    <source>
        <dbReference type="Proteomes" id="UP001152300"/>
    </source>
</evidence>
<comment type="caution">
    <text evidence="1">The sequence shown here is derived from an EMBL/GenBank/DDBJ whole genome shotgun (WGS) entry which is preliminary data.</text>
</comment>
<evidence type="ECO:0000313" key="1">
    <source>
        <dbReference type="EMBL" id="KAJ8071228.1"/>
    </source>
</evidence>
<dbReference type="EMBL" id="JAPEIS010000001">
    <property type="protein sequence ID" value="KAJ8071228.1"/>
    <property type="molecule type" value="Genomic_DNA"/>
</dbReference>
<accession>A0A9X0AZF9</accession>
<gene>
    <name evidence="1" type="ORF">OCU04_001563</name>
</gene>
<dbReference type="AlphaFoldDB" id="A0A9X0AZF9"/>
<dbReference type="Proteomes" id="UP001152300">
    <property type="component" value="Unassembled WGS sequence"/>
</dbReference>
<protein>
    <submittedName>
        <fullName evidence="1">Uncharacterized protein</fullName>
    </submittedName>
</protein>
<name>A0A9X0AZF9_9HELO</name>
<reference evidence="1" key="1">
    <citation type="submission" date="2022-11" db="EMBL/GenBank/DDBJ databases">
        <title>Genome Resource of Sclerotinia nivalis Strain SnTB1, a Plant Pathogen Isolated from American Ginseng.</title>
        <authorList>
            <person name="Fan S."/>
        </authorList>
    </citation>
    <scope>NUCLEOTIDE SEQUENCE</scope>
    <source>
        <strain evidence="1">SnTB1</strain>
    </source>
</reference>
<organism evidence="1 2">
    <name type="scientific">Sclerotinia nivalis</name>
    <dbReference type="NCBI Taxonomy" id="352851"/>
    <lineage>
        <taxon>Eukaryota</taxon>
        <taxon>Fungi</taxon>
        <taxon>Dikarya</taxon>
        <taxon>Ascomycota</taxon>
        <taxon>Pezizomycotina</taxon>
        <taxon>Leotiomycetes</taxon>
        <taxon>Helotiales</taxon>
        <taxon>Sclerotiniaceae</taxon>
        <taxon>Sclerotinia</taxon>
    </lineage>
</organism>
<sequence>MSMESEFSGDMFPREHVTILQTPPQNREGYVTLYKGQSLGIAYQGQMTLTMEERQLNMSFMGTCSGGDFNGQDTACVDRHTHGESEASILYPMIVVLICLKN</sequence>
<keyword evidence="2" id="KW-1185">Reference proteome</keyword>